<keyword evidence="2 4" id="KW-0067">ATP-binding</keyword>
<name>A0A1H8FB05_9BURK</name>
<gene>
    <name evidence="7" type="ORF">SAMN02745977_00985</name>
</gene>
<keyword evidence="1 4" id="KW-0547">Nucleotide-binding</keyword>
<dbReference type="OrthoDB" id="9784461at2"/>
<evidence type="ECO:0000313" key="8">
    <source>
        <dbReference type="Proteomes" id="UP000199531"/>
    </source>
</evidence>
<evidence type="ECO:0000256" key="4">
    <source>
        <dbReference type="HAMAP-Rule" id="MF_00636"/>
    </source>
</evidence>
<feature type="domain" description="RapZ C-terminal" evidence="6">
    <location>
        <begin position="180"/>
        <end position="298"/>
    </location>
</feature>
<dbReference type="InterPro" id="IPR053930">
    <property type="entry name" value="RapZ-like_N"/>
</dbReference>
<dbReference type="GO" id="GO:0005525">
    <property type="term" value="F:GTP binding"/>
    <property type="evidence" value="ECO:0007669"/>
    <property type="project" value="UniProtKB-UniRule"/>
</dbReference>
<dbReference type="AlphaFoldDB" id="A0A1H8FB05"/>
<dbReference type="SUPFAM" id="SSF52540">
    <property type="entry name" value="P-loop containing nucleoside triphosphate hydrolases"/>
    <property type="match status" value="1"/>
</dbReference>
<feature type="binding site" evidence="4">
    <location>
        <begin position="72"/>
        <end position="75"/>
    </location>
    <ligand>
        <name>GTP</name>
        <dbReference type="ChEBI" id="CHEBI:37565"/>
    </ligand>
</feature>
<feature type="domain" description="RapZ-like N-terminal" evidence="5">
    <location>
        <begin position="16"/>
        <end position="173"/>
    </location>
</feature>
<proteinExistence type="inferred from homology"/>
<dbReference type="Pfam" id="PF03668">
    <property type="entry name" value="RapZ-like_N"/>
    <property type="match status" value="1"/>
</dbReference>
<dbReference type="PIRSF" id="PIRSF005052">
    <property type="entry name" value="P-loopkin"/>
    <property type="match status" value="1"/>
</dbReference>
<dbReference type="PANTHER" id="PTHR30448">
    <property type="entry name" value="RNASE ADAPTER PROTEIN RAPZ"/>
    <property type="match status" value="1"/>
</dbReference>
<dbReference type="PANTHER" id="PTHR30448:SF0">
    <property type="entry name" value="RNASE ADAPTER PROTEIN RAPZ"/>
    <property type="match status" value="1"/>
</dbReference>
<keyword evidence="8" id="KW-1185">Reference proteome</keyword>
<organism evidence="7 8">
    <name type="scientific">Brachymonas denitrificans DSM 15123</name>
    <dbReference type="NCBI Taxonomy" id="1121117"/>
    <lineage>
        <taxon>Bacteria</taxon>
        <taxon>Pseudomonadati</taxon>
        <taxon>Pseudomonadota</taxon>
        <taxon>Betaproteobacteria</taxon>
        <taxon>Burkholderiales</taxon>
        <taxon>Comamonadaceae</taxon>
        <taxon>Brachymonas</taxon>
    </lineage>
</organism>
<feature type="binding site" evidence="4">
    <location>
        <begin position="23"/>
        <end position="30"/>
    </location>
    <ligand>
        <name>ATP</name>
        <dbReference type="ChEBI" id="CHEBI:30616"/>
    </ligand>
</feature>
<dbReference type="InterPro" id="IPR027417">
    <property type="entry name" value="P-loop_NTPase"/>
</dbReference>
<dbReference type="NCBIfam" id="NF003828">
    <property type="entry name" value="PRK05416.1"/>
    <property type="match status" value="1"/>
</dbReference>
<evidence type="ECO:0000256" key="2">
    <source>
        <dbReference type="ARBA" id="ARBA00022840"/>
    </source>
</evidence>
<sequence length="300" mass="34007">MTETSALVAPEPQTNIHLVIISGMSGSGKSVALHALEDAGYYCVDNLPPELLLPFIEVEKTHDSDKIAIAMDVRSANSLPLIPVQINALRHGGVHVTPLFLDASDETLVRRFSETRRKHPLTKVSTHDQVHDLRDAIAQERQLLAAYREMAEVIDTTMSRPAQLRTQIKQLLAVQHSQLTLVFESFAFKRGVPTDADYVFDVRMLPNPHYEPGMRELTGRDALVIDFLQQQPAVTLMRQHIRDFLNHWLPELSNDHRSYVTVAVGCTGGQHRSVFLVEQLYKDFKDDWVCIKRHREMESA</sequence>
<dbReference type="Proteomes" id="UP000199531">
    <property type="component" value="Unassembled WGS sequence"/>
</dbReference>
<dbReference type="InterPro" id="IPR005337">
    <property type="entry name" value="RapZ-like"/>
</dbReference>
<accession>A0A1H8FB05</accession>
<dbReference type="RefSeq" id="WP_091814552.1">
    <property type="nucleotide sequence ID" value="NZ_FOCW01000001.1"/>
</dbReference>
<dbReference type="STRING" id="1121117.SAMN02745977_00985"/>
<evidence type="ECO:0000256" key="3">
    <source>
        <dbReference type="ARBA" id="ARBA00023134"/>
    </source>
</evidence>
<evidence type="ECO:0000259" key="6">
    <source>
        <dbReference type="Pfam" id="PF22740"/>
    </source>
</evidence>
<dbReference type="Gene3D" id="3.40.50.300">
    <property type="entry name" value="P-loop containing nucleotide triphosphate hydrolases"/>
    <property type="match status" value="1"/>
</dbReference>
<dbReference type="InterPro" id="IPR053931">
    <property type="entry name" value="RapZ_C"/>
</dbReference>
<evidence type="ECO:0000259" key="5">
    <source>
        <dbReference type="Pfam" id="PF03668"/>
    </source>
</evidence>
<evidence type="ECO:0000313" key="7">
    <source>
        <dbReference type="EMBL" id="SEN28750.1"/>
    </source>
</evidence>
<keyword evidence="3 4" id="KW-0342">GTP-binding</keyword>
<evidence type="ECO:0000256" key="1">
    <source>
        <dbReference type="ARBA" id="ARBA00022741"/>
    </source>
</evidence>
<dbReference type="Pfam" id="PF22740">
    <property type="entry name" value="PapZ_C"/>
    <property type="match status" value="1"/>
</dbReference>
<dbReference type="EMBL" id="FOCW01000001">
    <property type="protein sequence ID" value="SEN28750.1"/>
    <property type="molecule type" value="Genomic_DNA"/>
</dbReference>
<reference evidence="7 8" key="1">
    <citation type="submission" date="2016-10" db="EMBL/GenBank/DDBJ databases">
        <authorList>
            <person name="de Groot N.N."/>
        </authorList>
    </citation>
    <scope>NUCLEOTIDE SEQUENCE [LARGE SCALE GENOMIC DNA]</scope>
    <source>
        <strain evidence="7 8">DSM 15123</strain>
    </source>
</reference>
<dbReference type="GO" id="GO:0005524">
    <property type="term" value="F:ATP binding"/>
    <property type="evidence" value="ECO:0007669"/>
    <property type="project" value="UniProtKB-UniRule"/>
</dbReference>
<dbReference type="HAMAP" id="MF_00636">
    <property type="entry name" value="RapZ_like"/>
    <property type="match status" value="1"/>
</dbReference>
<protein>
    <submittedName>
        <fullName evidence="7">UPF0042 nucleotide-binding protein</fullName>
    </submittedName>
</protein>